<reference evidence="1 2" key="1">
    <citation type="submission" date="2014-03" db="EMBL/GenBank/DDBJ databases">
        <title>Genome Sequence of Streptomyces wadayamensis A23 strain, an endophytic actinobacteria from Citrus reticulata.</title>
        <authorList>
            <person name="de Oliveira L.G."/>
            <person name="Tormet G.D."/>
            <person name="Marcon J."/>
            <person name="Samborsky M."/>
            <person name="Araujo W.L."/>
            <person name="de Azevedo J.L."/>
        </authorList>
    </citation>
    <scope>NUCLEOTIDE SEQUENCE [LARGE SCALE GENOMIC DNA]</scope>
    <source>
        <strain evidence="1 2">A23</strain>
    </source>
</reference>
<organism evidence="1 2">
    <name type="scientific">Streptomyces wadayamensis</name>
    <dbReference type="NCBI Taxonomy" id="141454"/>
    <lineage>
        <taxon>Bacteria</taxon>
        <taxon>Bacillati</taxon>
        <taxon>Actinomycetota</taxon>
        <taxon>Actinomycetes</taxon>
        <taxon>Kitasatosporales</taxon>
        <taxon>Streptomycetaceae</taxon>
        <taxon>Streptomyces</taxon>
    </lineage>
</organism>
<protein>
    <submittedName>
        <fullName evidence="1">Uncharacterized protein</fullName>
    </submittedName>
</protein>
<evidence type="ECO:0000313" key="2">
    <source>
        <dbReference type="Proteomes" id="UP000027443"/>
    </source>
</evidence>
<dbReference type="EMBL" id="JHDU01000004">
    <property type="protein sequence ID" value="KDR64254.1"/>
    <property type="molecule type" value="Genomic_DNA"/>
</dbReference>
<name>A0ABR4SFA4_9ACTN</name>
<sequence length="185" mass="20180">MGFSNGWAEFAAKKPPPLVPSSLIASWEATGPPRRLWSPPAMVVRSRAPCRFCTTPVATSTIAKTNASGNSTRTTIRVRSTQKLPTVSVRARVKPRIRAATTAMPTAADTKFCTASPLIWTRCPTPGSPGYDCQSVLVTKATAVLNAWPPVIRGVPRESGSWFCRRRKPYRNSTQTAEKARTPLR</sequence>
<comment type="caution">
    <text evidence="1">The sequence shown here is derived from an EMBL/GenBank/DDBJ whole genome shotgun (WGS) entry which is preliminary data.</text>
</comment>
<accession>A0ABR4SFA4</accession>
<keyword evidence="2" id="KW-1185">Reference proteome</keyword>
<dbReference type="Proteomes" id="UP000027443">
    <property type="component" value="Unassembled WGS sequence"/>
</dbReference>
<gene>
    <name evidence="1" type="ORF">DC60_10310</name>
</gene>
<proteinExistence type="predicted"/>
<evidence type="ECO:0000313" key="1">
    <source>
        <dbReference type="EMBL" id="KDR64254.1"/>
    </source>
</evidence>